<dbReference type="EMBL" id="JAJMLW010000003">
    <property type="protein sequence ID" value="MCI2242716.1"/>
    <property type="molecule type" value="Genomic_DNA"/>
</dbReference>
<proteinExistence type="predicted"/>
<protein>
    <submittedName>
        <fullName evidence="1">Antitermination protein NusG</fullName>
    </submittedName>
</protein>
<evidence type="ECO:0000313" key="1">
    <source>
        <dbReference type="EMBL" id="MCI2242716.1"/>
    </source>
</evidence>
<reference evidence="1" key="1">
    <citation type="submission" date="2021-11" db="EMBL/GenBank/DDBJ databases">
        <title>A Novel Adlercreutzia Species, isolated from a Allomyrina dichotoma larva feces.</title>
        <authorList>
            <person name="Suh M.K."/>
        </authorList>
    </citation>
    <scope>NUCLEOTIDE SEQUENCE</scope>
    <source>
        <strain evidence="1">JBNU-10</strain>
    </source>
</reference>
<organism evidence="1 2">
    <name type="scientific">Adlercreutzia faecimuris</name>
    <dbReference type="NCBI Taxonomy" id="2897341"/>
    <lineage>
        <taxon>Bacteria</taxon>
        <taxon>Bacillati</taxon>
        <taxon>Actinomycetota</taxon>
        <taxon>Coriobacteriia</taxon>
        <taxon>Eggerthellales</taxon>
        <taxon>Eggerthellaceae</taxon>
        <taxon>Adlercreutzia</taxon>
    </lineage>
</organism>
<sequence>MSRAGDPLIQQPAAAPLARYVVQAVPSREDAAARFVASLAGDAVRACFPLRRQMPRQKAGEWGYATDLLLPGYLLLDADDPEAVARLLARSTQAADVLAADGRVAALSDAEAELLAVLGGADHVVRTSRGRIEDGRLMVESGPLAGREGLVCHVDRHRRAAWLDPSRADEVLLGRSPSSASPSALPAGARGLKVGLEVVSKS</sequence>
<dbReference type="Gene3D" id="3.30.70.940">
    <property type="entry name" value="NusG, N-terminal domain"/>
    <property type="match status" value="1"/>
</dbReference>
<accession>A0ABS9WK45</accession>
<dbReference type="RefSeq" id="WP_242166204.1">
    <property type="nucleotide sequence ID" value="NZ_JAJMLW010000003.1"/>
</dbReference>
<keyword evidence="2" id="KW-1185">Reference proteome</keyword>
<dbReference type="InterPro" id="IPR036735">
    <property type="entry name" value="NGN_dom_sf"/>
</dbReference>
<dbReference type="Proteomes" id="UP001430755">
    <property type="component" value="Unassembled WGS sequence"/>
</dbReference>
<gene>
    <name evidence="1" type="ORF">LPT13_10200</name>
</gene>
<name>A0ABS9WK45_9ACTN</name>
<comment type="caution">
    <text evidence="1">The sequence shown here is derived from an EMBL/GenBank/DDBJ whole genome shotgun (WGS) entry which is preliminary data.</text>
</comment>
<evidence type="ECO:0000313" key="2">
    <source>
        <dbReference type="Proteomes" id="UP001430755"/>
    </source>
</evidence>
<dbReference type="SUPFAM" id="SSF82679">
    <property type="entry name" value="N-utilization substance G protein NusG, N-terminal domain"/>
    <property type="match status" value="1"/>
</dbReference>